<proteinExistence type="predicted"/>
<reference evidence="2" key="1">
    <citation type="journal article" date="2023" name="Front. Plant Sci.">
        <title>Chromosomal-level genome assembly of Melastoma candidum provides insights into trichome evolution.</title>
        <authorList>
            <person name="Zhong Y."/>
            <person name="Wu W."/>
            <person name="Sun C."/>
            <person name="Zou P."/>
            <person name="Liu Y."/>
            <person name="Dai S."/>
            <person name="Zhou R."/>
        </authorList>
    </citation>
    <scope>NUCLEOTIDE SEQUENCE [LARGE SCALE GENOMIC DNA]</scope>
</reference>
<evidence type="ECO:0000313" key="2">
    <source>
        <dbReference type="Proteomes" id="UP001057402"/>
    </source>
</evidence>
<comment type="caution">
    <text evidence="1">The sequence shown here is derived from an EMBL/GenBank/DDBJ whole genome shotgun (WGS) entry which is preliminary data.</text>
</comment>
<name>A0ACB9QDN9_9MYRT</name>
<dbReference type="EMBL" id="CM042885">
    <property type="protein sequence ID" value="KAI4364783.1"/>
    <property type="molecule type" value="Genomic_DNA"/>
</dbReference>
<keyword evidence="2" id="KW-1185">Reference proteome</keyword>
<sequence>MKTKESAGILVGEMVFCLSSSGQANWRQELVAEAFDLFADGLSERSQEKLSEARVGQPTYGLATIGGELQLPLQERPEDLFLAILYLVNHLQTFGQKGERDWDRETIQKEVGAGVGFSNWDHCDDQSNCQEDNKEGLNRSHCIFFSSV</sequence>
<organism evidence="1 2">
    <name type="scientific">Melastoma candidum</name>
    <dbReference type="NCBI Taxonomy" id="119954"/>
    <lineage>
        <taxon>Eukaryota</taxon>
        <taxon>Viridiplantae</taxon>
        <taxon>Streptophyta</taxon>
        <taxon>Embryophyta</taxon>
        <taxon>Tracheophyta</taxon>
        <taxon>Spermatophyta</taxon>
        <taxon>Magnoliopsida</taxon>
        <taxon>eudicotyledons</taxon>
        <taxon>Gunneridae</taxon>
        <taxon>Pentapetalae</taxon>
        <taxon>rosids</taxon>
        <taxon>malvids</taxon>
        <taxon>Myrtales</taxon>
        <taxon>Melastomataceae</taxon>
        <taxon>Melastomatoideae</taxon>
        <taxon>Melastomateae</taxon>
        <taxon>Melastoma</taxon>
    </lineage>
</organism>
<protein>
    <submittedName>
        <fullName evidence="1">Uncharacterized protein</fullName>
    </submittedName>
</protein>
<evidence type="ECO:0000313" key="1">
    <source>
        <dbReference type="EMBL" id="KAI4364783.1"/>
    </source>
</evidence>
<accession>A0ACB9QDN9</accession>
<dbReference type="Proteomes" id="UP001057402">
    <property type="component" value="Chromosome 6"/>
</dbReference>
<gene>
    <name evidence="1" type="ORF">MLD38_020832</name>
</gene>